<evidence type="ECO:0000313" key="4">
    <source>
        <dbReference type="EMBL" id="EMN1073437.1"/>
    </source>
</evidence>
<comment type="caution">
    <text evidence="3">The sequence shown here is derived from an EMBL/GenBank/DDBJ whole genome shotgun (WGS) entry which is preliminary data.</text>
</comment>
<dbReference type="GO" id="GO:0006313">
    <property type="term" value="P:DNA transposition"/>
    <property type="evidence" value="ECO:0007669"/>
    <property type="project" value="InterPro"/>
</dbReference>
<protein>
    <submittedName>
        <fullName evidence="3">Transposase</fullName>
    </submittedName>
</protein>
<evidence type="ECO:0000259" key="2">
    <source>
        <dbReference type="Pfam" id="PF01609"/>
    </source>
</evidence>
<evidence type="ECO:0000313" key="3">
    <source>
        <dbReference type="EMBL" id="EKU3570339.1"/>
    </source>
</evidence>
<dbReference type="Pfam" id="PF01609">
    <property type="entry name" value="DDE_Tnp_1"/>
    <property type="match status" value="1"/>
</dbReference>
<feature type="domain" description="Transposase IS4-like" evidence="2">
    <location>
        <begin position="19"/>
        <end position="175"/>
    </location>
</feature>
<dbReference type="RefSeq" id="WP_107106337.1">
    <property type="nucleotide sequence ID" value="NZ_JBCDXL010000040.1"/>
</dbReference>
<dbReference type="GO" id="GO:0003677">
    <property type="term" value="F:DNA binding"/>
    <property type="evidence" value="ECO:0007669"/>
    <property type="project" value="InterPro"/>
</dbReference>
<organism evidence="3">
    <name type="scientific">Acinetobacter baumannii</name>
    <dbReference type="NCBI Taxonomy" id="470"/>
    <lineage>
        <taxon>Bacteria</taxon>
        <taxon>Pseudomonadati</taxon>
        <taxon>Pseudomonadota</taxon>
        <taxon>Gammaproteobacteria</taxon>
        <taxon>Moraxellales</taxon>
        <taxon>Moraxellaceae</taxon>
        <taxon>Acinetobacter</taxon>
        <taxon>Acinetobacter calcoaceticus/baumannii complex</taxon>
    </lineage>
</organism>
<dbReference type="GO" id="GO:0004803">
    <property type="term" value="F:transposase activity"/>
    <property type="evidence" value="ECO:0007669"/>
    <property type="project" value="InterPro"/>
</dbReference>
<sequence length="180" mass="21255">MPQKFRYNGLKTRRKAIVARRKAHTFKVKAIIHYKTQKILSLCTSRGAVHDFELFKRNLNQIHVGVFILADKGYQRIYTVYPNSLLPLKAKKQKSKKAKKQKSKKAKKQKSKKAKKHCKLYPELKIYNQEINKRRIGIEHVFGSLKTFKILAERYRNRGKRLSLRFNLIAGIYNLELTKK</sequence>
<dbReference type="EMBL" id="ABFEVW030000039">
    <property type="protein sequence ID" value="EMN1073437.1"/>
    <property type="molecule type" value="Genomic_DNA"/>
</dbReference>
<accession>A0AAD2U676</accession>
<gene>
    <name evidence="3" type="ORF">MKP18_003810</name>
    <name evidence="4" type="ORF">MKP18_003811</name>
</gene>
<reference evidence="3" key="1">
    <citation type="submission" date="2023-06" db="EMBL/GenBank/DDBJ databases">
        <authorList>
            <consortium name="Clinical and Environmental Microbiology Branch: Whole genome sequencing antimicrobial resistance pathogens in the healthcare setting"/>
        </authorList>
    </citation>
    <scope>NUCLEOTIDE SEQUENCE</scope>
    <source>
        <strain evidence="3">2021GN-00227</strain>
    </source>
</reference>
<dbReference type="EMBL" id="ABFEVW020000038">
    <property type="protein sequence ID" value="EKU3570339.1"/>
    <property type="molecule type" value="Genomic_DNA"/>
</dbReference>
<dbReference type="AlphaFoldDB" id="A0AAD2U676"/>
<proteinExistence type="predicted"/>
<evidence type="ECO:0000256" key="1">
    <source>
        <dbReference type="SAM" id="MobiDB-lite"/>
    </source>
</evidence>
<feature type="region of interest" description="Disordered" evidence="1">
    <location>
        <begin position="91"/>
        <end position="115"/>
    </location>
</feature>
<dbReference type="InterPro" id="IPR002559">
    <property type="entry name" value="Transposase_11"/>
</dbReference>
<name>A0AAD2U676_ACIBA</name>